<keyword evidence="4 9" id="KW-0812">Transmembrane</keyword>
<dbReference type="STRING" id="1660074.CVIC8964_0318"/>
<evidence type="ECO:0000256" key="6">
    <source>
        <dbReference type="ARBA" id="ARBA00022989"/>
    </source>
</evidence>
<evidence type="ECO:0000256" key="5">
    <source>
        <dbReference type="ARBA" id="ARBA00022927"/>
    </source>
</evidence>
<gene>
    <name evidence="11" type="primary">exbB</name>
    <name evidence="11" type="ORF">CVIC8964_0318</name>
</gene>
<dbReference type="GO" id="GO:0055085">
    <property type="term" value="P:transmembrane transport"/>
    <property type="evidence" value="ECO:0007669"/>
    <property type="project" value="InterPro"/>
</dbReference>
<keyword evidence="5 8" id="KW-0653">Protein transport</keyword>
<dbReference type="RefSeq" id="WP_086333394.1">
    <property type="nucleotide sequence ID" value="NZ_CP018791.1"/>
</dbReference>
<dbReference type="GO" id="GO:0017038">
    <property type="term" value="P:protein import"/>
    <property type="evidence" value="ECO:0007669"/>
    <property type="project" value="TreeGrafter"/>
</dbReference>
<evidence type="ECO:0000256" key="2">
    <source>
        <dbReference type="ARBA" id="ARBA00022448"/>
    </source>
</evidence>
<evidence type="ECO:0000256" key="8">
    <source>
        <dbReference type="RuleBase" id="RU004057"/>
    </source>
</evidence>
<dbReference type="NCBIfam" id="TIGR02805">
    <property type="entry name" value="exbB2"/>
    <property type="match status" value="1"/>
</dbReference>
<dbReference type="Proteomes" id="UP000194265">
    <property type="component" value="Chromosome"/>
</dbReference>
<protein>
    <submittedName>
        <fullName evidence="11">TonB system transport protein ExbB</fullName>
    </submittedName>
</protein>
<sequence>MEFLKEYIDYIIFATLGVMAFVACWCVIERVLFLRKVDINSYASQTELDNALSYNLTTLYIIYSNAPYVGLLGTVIGIMISFYDMSISATIDVKSVVLGLSLALKATALGLLVAIPSLIAYNYLFRAVNLISSRYEK</sequence>
<reference evidence="11 12" key="1">
    <citation type="journal article" date="2017" name="Genome Biol. Evol.">
        <title>Comparative Genomic Analysis Identifies a Campylobacter Clade Deficient in Selenium Metabolism.</title>
        <authorList>
            <person name="Miller W.G."/>
            <person name="Yee E."/>
            <person name="Lopes B.S."/>
            <person name="Chapman M.H."/>
            <person name="Huynh S."/>
            <person name="Bono J.L."/>
            <person name="Parker C.T."/>
            <person name="Strachan N.J.C."/>
            <person name="Forbes K.J."/>
        </authorList>
    </citation>
    <scope>NUCLEOTIDE SEQUENCE [LARGE SCALE GENOMIC DNA]</scope>
    <source>
        <strain evidence="11 12">RM8964</strain>
    </source>
</reference>
<dbReference type="PANTHER" id="PTHR30625:SF15">
    <property type="entry name" value="BIOPOLYMER TRANSPORT PROTEIN EXBB"/>
    <property type="match status" value="1"/>
</dbReference>
<dbReference type="Pfam" id="PF01618">
    <property type="entry name" value="MotA_ExbB"/>
    <property type="match status" value="1"/>
</dbReference>
<feature type="domain" description="MotA/TolQ/ExbB proton channel" evidence="10">
    <location>
        <begin position="48"/>
        <end position="136"/>
    </location>
</feature>
<feature type="transmembrane region" description="Helical" evidence="9">
    <location>
        <begin position="7"/>
        <end position="28"/>
    </location>
</feature>
<evidence type="ECO:0000256" key="3">
    <source>
        <dbReference type="ARBA" id="ARBA00022475"/>
    </source>
</evidence>
<dbReference type="AlphaFoldDB" id="A0A1X9SZV6"/>
<evidence type="ECO:0000313" key="11">
    <source>
        <dbReference type="EMBL" id="ARR01753.1"/>
    </source>
</evidence>
<comment type="similarity">
    <text evidence="8">Belongs to the exbB/tolQ family.</text>
</comment>
<dbReference type="EMBL" id="CP018791">
    <property type="protein sequence ID" value="ARR01753.1"/>
    <property type="molecule type" value="Genomic_DNA"/>
</dbReference>
<dbReference type="OrthoDB" id="9805133at2"/>
<keyword evidence="2 8" id="KW-0813">Transport</keyword>
<organism evidence="11 12">
    <name type="scientific">Campylobacter vicugnae</name>
    <dbReference type="NCBI Taxonomy" id="1660076"/>
    <lineage>
        <taxon>Bacteria</taxon>
        <taxon>Pseudomonadati</taxon>
        <taxon>Campylobacterota</taxon>
        <taxon>Epsilonproteobacteria</taxon>
        <taxon>Campylobacterales</taxon>
        <taxon>Campylobacteraceae</taxon>
        <taxon>Campylobacter</taxon>
    </lineage>
</organism>
<dbReference type="InterPro" id="IPR050790">
    <property type="entry name" value="ExbB/TolQ_transport"/>
</dbReference>
<evidence type="ECO:0000259" key="10">
    <source>
        <dbReference type="Pfam" id="PF01618"/>
    </source>
</evidence>
<comment type="subcellular location">
    <subcellularLocation>
        <location evidence="1">Cell inner membrane</location>
        <topology evidence="1">Multi-pass membrane protein</topology>
    </subcellularLocation>
    <subcellularLocation>
        <location evidence="8">Membrane</location>
        <topology evidence="8">Multi-pass membrane protein</topology>
    </subcellularLocation>
</comment>
<dbReference type="PROSITE" id="PS51257">
    <property type="entry name" value="PROKAR_LIPOPROTEIN"/>
    <property type="match status" value="1"/>
</dbReference>
<keyword evidence="3" id="KW-1003">Cell membrane</keyword>
<evidence type="ECO:0000256" key="7">
    <source>
        <dbReference type="ARBA" id="ARBA00023136"/>
    </source>
</evidence>
<evidence type="ECO:0000256" key="9">
    <source>
        <dbReference type="SAM" id="Phobius"/>
    </source>
</evidence>
<dbReference type="GO" id="GO:0005886">
    <property type="term" value="C:plasma membrane"/>
    <property type="evidence" value="ECO:0007669"/>
    <property type="project" value="UniProtKB-SubCell"/>
</dbReference>
<dbReference type="InterPro" id="IPR014172">
    <property type="entry name" value="TonB_ExbB_2"/>
</dbReference>
<feature type="transmembrane region" description="Helical" evidence="9">
    <location>
        <begin position="60"/>
        <end position="83"/>
    </location>
</feature>
<dbReference type="PANTHER" id="PTHR30625">
    <property type="entry name" value="PROTEIN TOLQ"/>
    <property type="match status" value="1"/>
</dbReference>
<feature type="transmembrane region" description="Helical" evidence="9">
    <location>
        <begin position="95"/>
        <end position="124"/>
    </location>
</feature>
<evidence type="ECO:0000256" key="1">
    <source>
        <dbReference type="ARBA" id="ARBA00004429"/>
    </source>
</evidence>
<keyword evidence="7 9" id="KW-0472">Membrane</keyword>
<keyword evidence="6 9" id="KW-1133">Transmembrane helix</keyword>
<name>A0A1X9SZV6_9BACT</name>
<accession>A0A1X9SZV6</accession>
<evidence type="ECO:0000256" key="4">
    <source>
        <dbReference type="ARBA" id="ARBA00022692"/>
    </source>
</evidence>
<proteinExistence type="inferred from homology"/>
<evidence type="ECO:0000313" key="12">
    <source>
        <dbReference type="Proteomes" id="UP000194265"/>
    </source>
</evidence>
<dbReference type="InterPro" id="IPR002898">
    <property type="entry name" value="MotA_ExbB_proton_chnl"/>
</dbReference>